<dbReference type="AlphaFoldDB" id="A0AAV7KG18"/>
<evidence type="ECO:0000313" key="2">
    <source>
        <dbReference type="Proteomes" id="UP001165289"/>
    </source>
</evidence>
<name>A0AAV7KG18_9METZ</name>
<reference evidence="1 2" key="1">
    <citation type="journal article" date="2023" name="BMC Biol.">
        <title>The compact genome of the sponge Oopsacas minuta (Hexactinellida) is lacking key metazoan core genes.</title>
        <authorList>
            <person name="Santini S."/>
            <person name="Schenkelaars Q."/>
            <person name="Jourda C."/>
            <person name="Duchesne M."/>
            <person name="Belahbib H."/>
            <person name="Rocher C."/>
            <person name="Selva M."/>
            <person name="Riesgo A."/>
            <person name="Vervoort M."/>
            <person name="Leys S.P."/>
            <person name="Kodjabachian L."/>
            <person name="Le Bivic A."/>
            <person name="Borchiellini C."/>
            <person name="Claverie J.M."/>
            <person name="Renard E."/>
        </authorList>
    </citation>
    <scope>NUCLEOTIDE SEQUENCE [LARGE SCALE GENOMIC DNA]</scope>
    <source>
        <strain evidence="1">SPO-2</strain>
    </source>
</reference>
<gene>
    <name evidence="1" type="ORF">LOD99_10611</name>
</gene>
<dbReference type="EMBL" id="JAKMXF010000047">
    <property type="protein sequence ID" value="KAI6659813.1"/>
    <property type="molecule type" value="Genomic_DNA"/>
</dbReference>
<sequence>MFPNPTGKVISLSTDNELGSELELEQESLDILAQNVVIKPRRQEIEVELTDSRVCHAADDVLEDEADVSVYGDRNMNQKPLTEDEISMRMTTCEEHDTMITPILRFSFEVGTLTGSPTANDLEKIVMAGHVPHPNQFPCDVAGNKFPISVLNVKKQNGETSSRGWIVFSPTKVAIYCFPCRLFPIKSIFQHIRC</sequence>
<accession>A0AAV7KG18</accession>
<organism evidence="1 2">
    <name type="scientific">Oopsacas minuta</name>
    <dbReference type="NCBI Taxonomy" id="111878"/>
    <lineage>
        <taxon>Eukaryota</taxon>
        <taxon>Metazoa</taxon>
        <taxon>Porifera</taxon>
        <taxon>Hexactinellida</taxon>
        <taxon>Hexasterophora</taxon>
        <taxon>Lyssacinosida</taxon>
        <taxon>Leucopsacidae</taxon>
        <taxon>Oopsacas</taxon>
    </lineage>
</organism>
<proteinExistence type="predicted"/>
<keyword evidence="2" id="KW-1185">Reference proteome</keyword>
<protein>
    <submittedName>
        <fullName evidence="1">Zinc finger MYM-type protein 5-like</fullName>
    </submittedName>
</protein>
<dbReference type="Proteomes" id="UP001165289">
    <property type="component" value="Unassembled WGS sequence"/>
</dbReference>
<comment type="caution">
    <text evidence="1">The sequence shown here is derived from an EMBL/GenBank/DDBJ whole genome shotgun (WGS) entry which is preliminary data.</text>
</comment>
<evidence type="ECO:0000313" key="1">
    <source>
        <dbReference type="EMBL" id="KAI6659813.1"/>
    </source>
</evidence>